<evidence type="ECO:0000256" key="2">
    <source>
        <dbReference type="ARBA" id="ARBA00022692"/>
    </source>
</evidence>
<dbReference type="FunFam" id="3.40.50.2300:FF:001037">
    <property type="entry name" value="Glutamate receptor ionotropic, delta-1"/>
    <property type="match status" value="1"/>
</dbReference>
<evidence type="ECO:0000259" key="6">
    <source>
        <dbReference type="Pfam" id="PF01094"/>
    </source>
</evidence>
<dbReference type="Pfam" id="PF01094">
    <property type="entry name" value="ANF_receptor"/>
    <property type="match status" value="1"/>
</dbReference>
<dbReference type="AlphaFoldDB" id="A0A6P6P0J1"/>
<proteinExistence type="predicted"/>
<keyword evidence="4" id="KW-0472">Membrane</keyword>
<evidence type="ECO:0000313" key="7">
    <source>
        <dbReference type="Proteomes" id="UP000515129"/>
    </source>
</evidence>
<dbReference type="OrthoDB" id="5984008at2759"/>
<protein>
    <submittedName>
        <fullName evidence="8">Glutamate receptor ionotropic, delta-1-like</fullName>
    </submittedName>
</protein>
<dbReference type="Proteomes" id="UP000515129">
    <property type="component" value="Unplaced"/>
</dbReference>
<evidence type="ECO:0000313" key="8">
    <source>
        <dbReference type="RefSeq" id="XP_026114571.1"/>
    </source>
</evidence>
<dbReference type="KEGG" id="caua:113092984"/>
<accession>A0A6P6P0J1</accession>
<dbReference type="GO" id="GO:0016020">
    <property type="term" value="C:membrane"/>
    <property type="evidence" value="ECO:0007669"/>
    <property type="project" value="UniProtKB-SubCell"/>
</dbReference>
<gene>
    <name evidence="8" type="primary">LOC113092984</name>
</gene>
<keyword evidence="7" id="KW-1185">Reference proteome</keyword>
<feature type="domain" description="Receptor ligand binding region" evidence="6">
    <location>
        <begin position="38"/>
        <end position="244"/>
    </location>
</feature>
<evidence type="ECO:0000256" key="4">
    <source>
        <dbReference type="ARBA" id="ARBA00023136"/>
    </source>
</evidence>
<dbReference type="PANTHER" id="PTHR36687">
    <property type="entry name" value="GLUTAMATE RECEPTOR IONOTROPIC, DELTA-2-RELATED"/>
    <property type="match status" value="1"/>
</dbReference>
<keyword evidence="3" id="KW-1133">Transmembrane helix</keyword>
<evidence type="ECO:0000256" key="5">
    <source>
        <dbReference type="SAM" id="SignalP"/>
    </source>
</evidence>
<name>A0A6P6P0J1_CARAU</name>
<dbReference type="InterPro" id="IPR001828">
    <property type="entry name" value="ANF_lig-bd_rcpt"/>
</dbReference>
<evidence type="ECO:0000256" key="1">
    <source>
        <dbReference type="ARBA" id="ARBA00004370"/>
    </source>
</evidence>
<feature type="chain" id="PRO_5028159774" evidence="5">
    <location>
        <begin position="21"/>
        <end position="256"/>
    </location>
</feature>
<dbReference type="RefSeq" id="XP_026114571.1">
    <property type="nucleotide sequence ID" value="XM_026258786.1"/>
</dbReference>
<dbReference type="InterPro" id="IPR043373">
    <property type="entry name" value="IGluR_D"/>
</dbReference>
<organism evidence="7 8">
    <name type="scientific">Carassius auratus</name>
    <name type="common">Goldfish</name>
    <dbReference type="NCBI Taxonomy" id="7957"/>
    <lineage>
        <taxon>Eukaryota</taxon>
        <taxon>Metazoa</taxon>
        <taxon>Chordata</taxon>
        <taxon>Craniata</taxon>
        <taxon>Vertebrata</taxon>
        <taxon>Euteleostomi</taxon>
        <taxon>Actinopterygii</taxon>
        <taxon>Neopterygii</taxon>
        <taxon>Teleostei</taxon>
        <taxon>Ostariophysi</taxon>
        <taxon>Cypriniformes</taxon>
        <taxon>Cyprinidae</taxon>
        <taxon>Cyprininae</taxon>
        <taxon>Carassius</taxon>
    </lineage>
</organism>
<sequence length="256" mass="28796">MELLVISLSLWILQCRSARADSIIHIGAIFEQNAIRDDEVFQLAISDLSLNDDVLQSERITHSIKLIEPNNPFQAVQEACELMNQGILALVSSTGCAAANALQSLTDAMHIPHLFIQRNGDGTPRAECQLNPSPDGERYTLAARPPVRLNDVMITLVSELHWHKFIVFYDSEYDVRGLRGFLDQASRIGLDVSLQQVDRNVTKVFSTLFSTMRMEELNRYRDTLRRAILLLSPRTAQVFIHQALYVIAQAIATAVH</sequence>
<dbReference type="Gene3D" id="3.40.50.2300">
    <property type="match status" value="2"/>
</dbReference>
<comment type="subcellular location">
    <subcellularLocation>
        <location evidence="1">Membrane</location>
    </subcellularLocation>
</comment>
<evidence type="ECO:0000256" key="3">
    <source>
        <dbReference type="ARBA" id="ARBA00022989"/>
    </source>
</evidence>
<dbReference type="GeneID" id="113092984"/>
<keyword evidence="2" id="KW-0812">Transmembrane</keyword>
<feature type="signal peptide" evidence="5">
    <location>
        <begin position="1"/>
        <end position="20"/>
    </location>
</feature>
<keyword evidence="5" id="KW-0732">Signal</keyword>
<dbReference type="SUPFAM" id="SSF53822">
    <property type="entry name" value="Periplasmic binding protein-like I"/>
    <property type="match status" value="1"/>
</dbReference>
<reference evidence="8" key="1">
    <citation type="submission" date="2025-08" db="UniProtKB">
        <authorList>
            <consortium name="RefSeq"/>
        </authorList>
    </citation>
    <scope>IDENTIFICATION</scope>
    <source>
        <strain evidence="8">Wakin</strain>
        <tissue evidence="8">Muscle</tissue>
    </source>
</reference>
<dbReference type="InterPro" id="IPR028082">
    <property type="entry name" value="Peripla_BP_I"/>
</dbReference>
<dbReference type="PANTHER" id="PTHR36687:SF2">
    <property type="entry name" value="GLUTAMATE RECEPTOR IONOTROPIC, DELTA-1"/>
    <property type="match status" value="1"/>
</dbReference>